<gene>
    <name evidence="2" type="ORF">PSON_ATCC_30995.1.T1280008</name>
</gene>
<feature type="transmembrane region" description="Helical" evidence="1">
    <location>
        <begin position="87"/>
        <end position="110"/>
    </location>
</feature>
<sequence>MFKLNPKKVLIKTPTIYDYQANLPVETRKAIVLHVMNKHPQLKIKGGNTMTNPYKIPYELAIADQIEQMEKYKNSILWSPRMTPKKFTFAFIYPMGFALVLLWYIHNVAIPRRMVEMKRKYGYVYPELESKGWLDGWWDYEQEETEQIFDIINMEFKKTEDKVKNKQYTDFTISDLQNFGNKPTYDNSKQTSNLTQSGKQIMQVKEKQKIQSQFEKIFELQTKTSSQ</sequence>
<dbReference type="AlphaFoldDB" id="A0A8S1QY77"/>
<evidence type="ECO:0000256" key="1">
    <source>
        <dbReference type="SAM" id="Phobius"/>
    </source>
</evidence>
<evidence type="ECO:0000313" key="3">
    <source>
        <dbReference type="Proteomes" id="UP000692954"/>
    </source>
</evidence>
<reference evidence="2" key="1">
    <citation type="submission" date="2021-01" db="EMBL/GenBank/DDBJ databases">
        <authorList>
            <consortium name="Genoscope - CEA"/>
            <person name="William W."/>
        </authorList>
    </citation>
    <scope>NUCLEOTIDE SEQUENCE</scope>
</reference>
<proteinExistence type="predicted"/>
<dbReference type="Proteomes" id="UP000692954">
    <property type="component" value="Unassembled WGS sequence"/>
</dbReference>
<dbReference type="OrthoDB" id="283935at2759"/>
<evidence type="ECO:0000313" key="2">
    <source>
        <dbReference type="EMBL" id="CAD8120756.1"/>
    </source>
</evidence>
<keyword evidence="1" id="KW-1133">Transmembrane helix</keyword>
<accession>A0A8S1QY77</accession>
<keyword evidence="1" id="KW-0812">Transmembrane</keyword>
<evidence type="ECO:0008006" key="4">
    <source>
        <dbReference type="Google" id="ProtNLM"/>
    </source>
</evidence>
<keyword evidence="1" id="KW-0472">Membrane</keyword>
<dbReference type="EMBL" id="CAJJDN010000128">
    <property type="protein sequence ID" value="CAD8120756.1"/>
    <property type="molecule type" value="Genomic_DNA"/>
</dbReference>
<keyword evidence="3" id="KW-1185">Reference proteome</keyword>
<organism evidence="2 3">
    <name type="scientific">Paramecium sonneborni</name>
    <dbReference type="NCBI Taxonomy" id="65129"/>
    <lineage>
        <taxon>Eukaryota</taxon>
        <taxon>Sar</taxon>
        <taxon>Alveolata</taxon>
        <taxon>Ciliophora</taxon>
        <taxon>Intramacronucleata</taxon>
        <taxon>Oligohymenophorea</taxon>
        <taxon>Peniculida</taxon>
        <taxon>Parameciidae</taxon>
        <taxon>Paramecium</taxon>
    </lineage>
</organism>
<protein>
    <recommendedName>
        <fullName evidence="4">Transmembrane protein</fullName>
    </recommendedName>
</protein>
<name>A0A8S1QY77_9CILI</name>
<comment type="caution">
    <text evidence="2">The sequence shown here is derived from an EMBL/GenBank/DDBJ whole genome shotgun (WGS) entry which is preliminary data.</text>
</comment>